<dbReference type="OrthoDB" id="10621620at2759"/>
<dbReference type="PANTHER" id="PTHR46586">
    <property type="entry name" value="ANKYRIN REPEAT-CONTAINING PROTEIN"/>
    <property type="match status" value="1"/>
</dbReference>
<reference evidence="1 2" key="1">
    <citation type="submission" date="2012-04" db="EMBL/GenBank/DDBJ databases">
        <title>The Genome Sequence of Saprolegnia declina VS20.</title>
        <authorList>
            <consortium name="The Broad Institute Genome Sequencing Platform"/>
            <person name="Russ C."/>
            <person name="Nusbaum C."/>
            <person name="Tyler B."/>
            <person name="van West P."/>
            <person name="Dieguez-Uribeondo J."/>
            <person name="de Bruijn I."/>
            <person name="Tripathy S."/>
            <person name="Jiang R."/>
            <person name="Young S.K."/>
            <person name="Zeng Q."/>
            <person name="Gargeya S."/>
            <person name="Fitzgerald M."/>
            <person name="Haas B."/>
            <person name="Abouelleil A."/>
            <person name="Alvarado L."/>
            <person name="Arachchi H.M."/>
            <person name="Berlin A."/>
            <person name="Chapman S.B."/>
            <person name="Goldberg J."/>
            <person name="Griggs A."/>
            <person name="Gujja S."/>
            <person name="Hansen M."/>
            <person name="Howarth C."/>
            <person name="Imamovic A."/>
            <person name="Larimer J."/>
            <person name="McCowen C."/>
            <person name="Montmayeur A."/>
            <person name="Murphy C."/>
            <person name="Neiman D."/>
            <person name="Pearson M."/>
            <person name="Priest M."/>
            <person name="Roberts A."/>
            <person name="Saif S."/>
            <person name="Shea T."/>
            <person name="Sisk P."/>
            <person name="Sykes S."/>
            <person name="Wortman J."/>
            <person name="Nusbaum C."/>
            <person name="Birren B."/>
        </authorList>
    </citation>
    <scope>NUCLEOTIDE SEQUENCE [LARGE SCALE GENOMIC DNA]</scope>
    <source>
        <strain evidence="1 2">VS20</strain>
    </source>
</reference>
<sequence length="620" mass="68178">MVTTLTDVFYPSSALASVILSFQGGVDGVLRAYLEHFYRTTWHAGDTPGPNWSLWNGLLEQEMRPGYYARLDPNDLIAAKCTVIEENASYTLELHAAIAHGDADLVARYLARWPDRVTAETFACACIYGHNALAVTLVAMPWRAPSWIERMLQVVPMTAVPVLAVACNDADLLSLLTAHYECAWSASAMLAAIHQRCDVSVQYLYTHHRTATAIDNLLDLAAAAGLLSLVQILHVDGFACTTAAMDDAATNGHLEVVRFLHLYRNEGCTTAAMDGAASNGHLNVLAFLHTTRREGCSDRAIDGAAALGSIVLLEYLYENCGRRPTYMTLYRALQHGRYGAFMWMLDVAKPRQPGYYGPLRWLLDVAQPCLIESEFQRFLHFVAGAPSYDPRILAALLACRRDKDGSLGSLQLVRRALLHGHVALANEALLHGGAVPDMFAVQEVRTMAARPLVVELVDLLHAHGVDVYTAEWVQAACDVGAWPLWQRVCERGAHGVQMERLLHCARRHGKNIIEMVHVPGVAPPTLETLEYCMRLGLMDVFEALYTAYPSLFSHAALETIVERTAFPHTVPFLAFALDKKFGTAAAIDVVRAPRRARPLLLAHRPAHKQVATSAGFSAPL</sequence>
<gene>
    <name evidence="1" type="ORF">SDRG_14343</name>
</gene>
<accession>T0RE98</accession>
<dbReference type="VEuPathDB" id="FungiDB:SDRG_14343"/>
<dbReference type="RefSeq" id="XP_008618687.1">
    <property type="nucleotide sequence ID" value="XM_008620465.1"/>
</dbReference>
<dbReference type="InterPro" id="IPR036770">
    <property type="entry name" value="Ankyrin_rpt-contain_sf"/>
</dbReference>
<dbReference type="GeneID" id="19955070"/>
<dbReference type="InParanoid" id="T0RE98"/>
<dbReference type="SUPFAM" id="SSF48403">
    <property type="entry name" value="Ankyrin repeat"/>
    <property type="match status" value="1"/>
</dbReference>
<dbReference type="Proteomes" id="UP000030762">
    <property type="component" value="Unassembled WGS sequence"/>
</dbReference>
<keyword evidence="2" id="KW-1185">Reference proteome</keyword>
<protein>
    <submittedName>
        <fullName evidence="1">Uncharacterized protein</fullName>
    </submittedName>
</protein>
<organism evidence="1 2">
    <name type="scientific">Saprolegnia diclina (strain VS20)</name>
    <dbReference type="NCBI Taxonomy" id="1156394"/>
    <lineage>
        <taxon>Eukaryota</taxon>
        <taxon>Sar</taxon>
        <taxon>Stramenopiles</taxon>
        <taxon>Oomycota</taxon>
        <taxon>Saprolegniomycetes</taxon>
        <taxon>Saprolegniales</taxon>
        <taxon>Saprolegniaceae</taxon>
        <taxon>Saprolegnia</taxon>
    </lineage>
</organism>
<dbReference type="Gene3D" id="1.25.40.20">
    <property type="entry name" value="Ankyrin repeat-containing domain"/>
    <property type="match status" value="1"/>
</dbReference>
<evidence type="ECO:0000313" key="2">
    <source>
        <dbReference type="Proteomes" id="UP000030762"/>
    </source>
</evidence>
<dbReference type="EMBL" id="JH767201">
    <property type="protein sequence ID" value="EQC27922.1"/>
    <property type="molecule type" value="Genomic_DNA"/>
</dbReference>
<dbReference type="PANTHER" id="PTHR46586:SF3">
    <property type="entry name" value="ANKYRIN REPEAT-CONTAINING PROTEIN"/>
    <property type="match status" value="1"/>
</dbReference>
<evidence type="ECO:0000313" key="1">
    <source>
        <dbReference type="EMBL" id="EQC27922.1"/>
    </source>
</evidence>
<dbReference type="InterPro" id="IPR052050">
    <property type="entry name" value="SecEffector_AnkRepeat"/>
</dbReference>
<name>T0RE98_SAPDV</name>
<proteinExistence type="predicted"/>
<dbReference type="AlphaFoldDB" id="T0RE98"/>